<gene>
    <name evidence="3" type="ORF">AB0I48_35425</name>
</gene>
<keyword evidence="1" id="KW-0812">Transmembrane</keyword>
<dbReference type="RefSeq" id="WP_357790223.1">
    <property type="nucleotide sequence ID" value="NZ_JBFAKC010000029.1"/>
</dbReference>
<sequence length="632" mass="69229">MISDMLCTIQVEIEANSGGNEYPTRVLHSPVGSEPSATMYLDPYQLLEEQPHLEAVILASSVTGRRIADPAEQAIQDVGGRLFRALFTGPVLETYRASVAAAQDRNEQLRVELRLSAPQLAALPWETLWDNDTKNYVCLTAPLVRHVPAPYTCEPLKVTPPLRILGLVATPRGMSSLAVSTEQQRLEKALEPLTTRGLLHFEWLQQASWAGVQEKLLSDQWHVLHFIGHGFYDLTNDEGSIAWVGPDGEVDPIRATRLACLLSEARPMPRLVVLNSCSSGAESSMDLFSGTAAVLARSGVSAVAAMQFTISDPAATAFAAGFYTAIARNHTIENAVRSGRIAIMGAQGTLEWVTPVLYLRGGNSQPFIIDPDPVPTQLYTEARAAMDHHDYEIAIAKLDQLLLSDPHYRDAATLRHTAVEELDLARKYRQAVLAQENRAWPAAAALYSEIIATRPDYRDADTRRRECRESEPQSSDIRWKRVAMIATGAVAVAVLVAAAFVILRPSTPSVDWSVGNCARLSDYATERVPCDSVEADAEIKSIVSGPDKCNAQNGHSEVTGGHLCWDINWKPGTCWDQSRAPVKQIPCTAKPEENRVKVASIQPDTIDATKCERPDIASINDIDNFVVCLQPL</sequence>
<evidence type="ECO:0000259" key="2">
    <source>
        <dbReference type="Pfam" id="PF12770"/>
    </source>
</evidence>
<keyword evidence="1" id="KW-1133">Transmembrane helix</keyword>
<comment type="caution">
    <text evidence="3">The sequence shown here is derived from an EMBL/GenBank/DDBJ whole genome shotgun (WGS) entry which is preliminary data.</text>
</comment>
<dbReference type="Pfam" id="PF12770">
    <property type="entry name" value="CHAT"/>
    <property type="match status" value="1"/>
</dbReference>
<name>A0ABV3G5E3_9NOCA</name>
<protein>
    <submittedName>
        <fullName evidence="3">CHAT domain-containing protein</fullName>
    </submittedName>
</protein>
<feature type="domain" description="CHAT" evidence="2">
    <location>
        <begin position="77"/>
        <end position="347"/>
    </location>
</feature>
<evidence type="ECO:0000313" key="3">
    <source>
        <dbReference type="EMBL" id="MEV0712858.1"/>
    </source>
</evidence>
<evidence type="ECO:0000313" key="4">
    <source>
        <dbReference type="Proteomes" id="UP001551695"/>
    </source>
</evidence>
<reference evidence="3 4" key="1">
    <citation type="submission" date="2024-06" db="EMBL/GenBank/DDBJ databases">
        <title>The Natural Products Discovery Center: Release of the First 8490 Sequenced Strains for Exploring Actinobacteria Biosynthetic Diversity.</title>
        <authorList>
            <person name="Kalkreuter E."/>
            <person name="Kautsar S.A."/>
            <person name="Yang D."/>
            <person name="Bader C.D."/>
            <person name="Teijaro C.N."/>
            <person name="Fluegel L."/>
            <person name="Davis C.M."/>
            <person name="Simpson J.R."/>
            <person name="Lauterbach L."/>
            <person name="Steele A.D."/>
            <person name="Gui C."/>
            <person name="Meng S."/>
            <person name="Li G."/>
            <person name="Viehrig K."/>
            <person name="Ye F."/>
            <person name="Su P."/>
            <person name="Kiefer A.F."/>
            <person name="Nichols A."/>
            <person name="Cepeda A.J."/>
            <person name="Yan W."/>
            <person name="Fan B."/>
            <person name="Jiang Y."/>
            <person name="Adhikari A."/>
            <person name="Zheng C.-J."/>
            <person name="Schuster L."/>
            <person name="Cowan T.M."/>
            <person name="Smanski M.J."/>
            <person name="Chevrette M.G."/>
            <person name="De Carvalho L.P.S."/>
            <person name="Shen B."/>
        </authorList>
    </citation>
    <scope>NUCLEOTIDE SEQUENCE [LARGE SCALE GENOMIC DNA]</scope>
    <source>
        <strain evidence="3 4">NPDC050403</strain>
    </source>
</reference>
<keyword evidence="4" id="KW-1185">Reference proteome</keyword>
<dbReference type="InterPro" id="IPR024983">
    <property type="entry name" value="CHAT_dom"/>
</dbReference>
<dbReference type="Proteomes" id="UP001551695">
    <property type="component" value="Unassembled WGS sequence"/>
</dbReference>
<evidence type="ECO:0000256" key="1">
    <source>
        <dbReference type="SAM" id="Phobius"/>
    </source>
</evidence>
<organism evidence="3 4">
    <name type="scientific">Nocardia aurea</name>
    <dbReference type="NCBI Taxonomy" id="2144174"/>
    <lineage>
        <taxon>Bacteria</taxon>
        <taxon>Bacillati</taxon>
        <taxon>Actinomycetota</taxon>
        <taxon>Actinomycetes</taxon>
        <taxon>Mycobacteriales</taxon>
        <taxon>Nocardiaceae</taxon>
        <taxon>Nocardia</taxon>
    </lineage>
</organism>
<accession>A0ABV3G5E3</accession>
<keyword evidence="1" id="KW-0472">Membrane</keyword>
<feature type="transmembrane region" description="Helical" evidence="1">
    <location>
        <begin position="482"/>
        <end position="503"/>
    </location>
</feature>
<proteinExistence type="predicted"/>
<dbReference type="EMBL" id="JBFAKC010000029">
    <property type="protein sequence ID" value="MEV0712858.1"/>
    <property type="molecule type" value="Genomic_DNA"/>
</dbReference>